<dbReference type="InterPro" id="IPR007137">
    <property type="entry name" value="DUF348"/>
</dbReference>
<name>A0A917M7A2_9BACI</name>
<reference evidence="3" key="2">
    <citation type="submission" date="2020-09" db="EMBL/GenBank/DDBJ databases">
        <authorList>
            <person name="Sun Q."/>
            <person name="Zhou Y."/>
        </authorList>
    </citation>
    <scope>NUCLEOTIDE SEQUENCE</scope>
    <source>
        <strain evidence="3">CGMCC 1.12754</strain>
    </source>
</reference>
<sequence>MKIFSKLLPASKKKLVISSIGVVALVVFSSLLLFEATKAEVDLTENGEKHTVKTHANTVGELLQELGIHVGKHDALSVETDAKIKDGMQLKYEKAKQIIVSIDGKEQAYFTTLDTVGEFLTENELSFSKHDEVSHEPDDAIKNGLKLTVAKAFQVKLNDGGDESKVWATGGTVKELIHKNNITLNELDKVKPAKDEQVTKNTKISIVRVEKVTDVVEETVAFKTETKKDASLTKGKEKVLEPGSKGIVVKKYEVIMENGKEVSRELISEKVEEKSETRVVAIGTKQPEVVVEQVSRSNDSNGKVLYMTATAFTANCSGCSGHTATGIDLHANPNAKVVAVDPNVIPLGSKVWVEGYGYAIAGDTGGFGGNHIDVHVPTKADAYQFGRKKVKVKIIGK</sequence>
<evidence type="ECO:0000313" key="4">
    <source>
        <dbReference type="Proteomes" id="UP000622860"/>
    </source>
</evidence>
<evidence type="ECO:0000259" key="2">
    <source>
        <dbReference type="PROSITE" id="PS51109"/>
    </source>
</evidence>
<organism evidence="3 4">
    <name type="scientific">Virgibacillus oceani</name>
    <dbReference type="NCBI Taxonomy" id="1479511"/>
    <lineage>
        <taxon>Bacteria</taxon>
        <taxon>Bacillati</taxon>
        <taxon>Bacillota</taxon>
        <taxon>Bacilli</taxon>
        <taxon>Bacillales</taxon>
        <taxon>Bacillaceae</taxon>
        <taxon>Virgibacillus</taxon>
    </lineage>
</organism>
<dbReference type="EMBL" id="BMFR01000014">
    <property type="protein sequence ID" value="GGG82221.1"/>
    <property type="molecule type" value="Genomic_DNA"/>
</dbReference>
<dbReference type="InterPro" id="IPR051933">
    <property type="entry name" value="Resuscitation_pf_RpfB"/>
</dbReference>
<dbReference type="InterPro" id="IPR010611">
    <property type="entry name" value="3D_dom"/>
</dbReference>
<comment type="caution">
    <text evidence="3">The sequence shown here is derived from an EMBL/GenBank/DDBJ whole genome shotgun (WGS) entry which is preliminary data.</text>
</comment>
<dbReference type="Proteomes" id="UP000622860">
    <property type="component" value="Unassembled WGS sequence"/>
</dbReference>
<dbReference type="InterPro" id="IPR011098">
    <property type="entry name" value="G5_dom"/>
</dbReference>
<keyword evidence="4" id="KW-1185">Reference proteome</keyword>
<evidence type="ECO:0000313" key="3">
    <source>
        <dbReference type="EMBL" id="GGG82221.1"/>
    </source>
</evidence>
<protein>
    <recommendedName>
        <fullName evidence="2">G5 domain-containing protein</fullName>
    </recommendedName>
</protein>
<reference evidence="3" key="1">
    <citation type="journal article" date="2014" name="Int. J. Syst. Evol. Microbiol.">
        <title>Complete genome sequence of Corynebacterium casei LMG S-19264T (=DSM 44701T), isolated from a smear-ripened cheese.</title>
        <authorList>
            <consortium name="US DOE Joint Genome Institute (JGI-PGF)"/>
            <person name="Walter F."/>
            <person name="Albersmeier A."/>
            <person name="Kalinowski J."/>
            <person name="Ruckert C."/>
        </authorList>
    </citation>
    <scope>NUCLEOTIDE SEQUENCE</scope>
    <source>
        <strain evidence="3">CGMCC 1.12754</strain>
    </source>
</reference>
<dbReference type="Pfam" id="PF06725">
    <property type="entry name" value="3D"/>
    <property type="match status" value="1"/>
</dbReference>
<proteinExistence type="predicted"/>
<dbReference type="GO" id="GO:0009254">
    <property type="term" value="P:peptidoglycan turnover"/>
    <property type="evidence" value="ECO:0007669"/>
    <property type="project" value="InterPro"/>
</dbReference>
<dbReference type="RefSeq" id="WP_188456159.1">
    <property type="nucleotide sequence ID" value="NZ_BMFR01000014.1"/>
</dbReference>
<dbReference type="CDD" id="cd22786">
    <property type="entry name" value="DPBB_YuiC-like"/>
    <property type="match status" value="1"/>
</dbReference>
<accession>A0A917M7A2</accession>
<dbReference type="InterPro" id="IPR036908">
    <property type="entry name" value="RlpA-like_sf"/>
</dbReference>
<keyword evidence="1" id="KW-0732">Signal</keyword>
<dbReference type="GO" id="GO:0004553">
    <property type="term" value="F:hydrolase activity, hydrolyzing O-glycosyl compounds"/>
    <property type="evidence" value="ECO:0007669"/>
    <property type="project" value="InterPro"/>
</dbReference>
<dbReference type="GO" id="GO:0019867">
    <property type="term" value="C:outer membrane"/>
    <property type="evidence" value="ECO:0007669"/>
    <property type="project" value="InterPro"/>
</dbReference>
<gene>
    <name evidence="3" type="primary">yabE</name>
    <name evidence="3" type="ORF">GCM10011398_29620</name>
</gene>
<dbReference type="PROSITE" id="PS51109">
    <property type="entry name" value="G5"/>
    <property type="match status" value="1"/>
</dbReference>
<feature type="domain" description="G5" evidence="2">
    <location>
        <begin position="206"/>
        <end position="286"/>
    </location>
</feature>
<dbReference type="AlphaFoldDB" id="A0A917M7A2"/>
<evidence type="ECO:0000256" key="1">
    <source>
        <dbReference type="ARBA" id="ARBA00022729"/>
    </source>
</evidence>
<dbReference type="SMART" id="SM01208">
    <property type="entry name" value="G5"/>
    <property type="match status" value="1"/>
</dbReference>
<dbReference type="Gene3D" id="2.40.40.10">
    <property type="entry name" value="RlpA-like domain"/>
    <property type="match status" value="1"/>
</dbReference>
<dbReference type="PANTHER" id="PTHR39160:SF4">
    <property type="entry name" value="RESUSCITATION-PROMOTING FACTOR RPFB"/>
    <property type="match status" value="1"/>
</dbReference>
<dbReference type="PANTHER" id="PTHR39160">
    <property type="entry name" value="CELL WALL-BINDING PROTEIN YOCH"/>
    <property type="match status" value="1"/>
</dbReference>
<dbReference type="Gene3D" id="2.20.230.10">
    <property type="entry name" value="Resuscitation-promoting factor rpfb"/>
    <property type="match status" value="1"/>
</dbReference>
<dbReference type="Pfam" id="PF07501">
    <property type="entry name" value="G5"/>
    <property type="match status" value="1"/>
</dbReference>
<dbReference type="Pfam" id="PF03990">
    <property type="entry name" value="DUF348"/>
    <property type="match status" value="3"/>
</dbReference>